<dbReference type="OMA" id="MPLIYYD"/>
<dbReference type="PhylomeDB" id="B3LVQ4"/>
<reference evidence="2 3" key="1">
    <citation type="journal article" date="2007" name="Nature">
        <title>Evolution of genes and genomes on the Drosophila phylogeny.</title>
        <authorList>
            <consortium name="Drosophila 12 Genomes Consortium"/>
            <person name="Clark A.G."/>
            <person name="Eisen M.B."/>
            <person name="Smith D.R."/>
            <person name="Bergman C.M."/>
            <person name="Oliver B."/>
            <person name="Markow T.A."/>
            <person name="Kaufman T.C."/>
            <person name="Kellis M."/>
            <person name="Gelbart W."/>
            <person name="Iyer V.N."/>
            <person name="Pollard D.A."/>
            <person name="Sackton T.B."/>
            <person name="Larracuente A.M."/>
            <person name="Singh N.D."/>
            <person name="Abad J.P."/>
            <person name="Abt D.N."/>
            <person name="Adryan B."/>
            <person name="Aguade M."/>
            <person name="Akashi H."/>
            <person name="Anderson W.W."/>
            <person name="Aquadro C.F."/>
            <person name="Ardell D.H."/>
            <person name="Arguello R."/>
            <person name="Artieri C.G."/>
            <person name="Barbash D.A."/>
            <person name="Barker D."/>
            <person name="Barsanti P."/>
            <person name="Batterham P."/>
            <person name="Batzoglou S."/>
            <person name="Begun D."/>
            <person name="Bhutkar A."/>
            <person name="Blanco E."/>
            <person name="Bosak S.A."/>
            <person name="Bradley R.K."/>
            <person name="Brand A.D."/>
            <person name="Brent M.R."/>
            <person name="Brooks A.N."/>
            <person name="Brown R.H."/>
            <person name="Butlin R.K."/>
            <person name="Caggese C."/>
            <person name="Calvi B.R."/>
            <person name="Bernardo de Carvalho A."/>
            <person name="Caspi A."/>
            <person name="Castrezana S."/>
            <person name="Celniker S.E."/>
            <person name="Chang J.L."/>
            <person name="Chapple C."/>
            <person name="Chatterji S."/>
            <person name="Chinwalla A."/>
            <person name="Civetta A."/>
            <person name="Clifton S.W."/>
            <person name="Comeron J.M."/>
            <person name="Costello J.C."/>
            <person name="Coyne J.A."/>
            <person name="Daub J."/>
            <person name="David R.G."/>
            <person name="Delcher A.L."/>
            <person name="Delehaunty K."/>
            <person name="Do C.B."/>
            <person name="Ebling H."/>
            <person name="Edwards K."/>
            <person name="Eickbush T."/>
            <person name="Evans J.D."/>
            <person name="Filipski A."/>
            <person name="Findeiss S."/>
            <person name="Freyhult E."/>
            <person name="Fulton L."/>
            <person name="Fulton R."/>
            <person name="Garcia A.C."/>
            <person name="Gardiner A."/>
            <person name="Garfield D.A."/>
            <person name="Garvin B.E."/>
            <person name="Gibson G."/>
            <person name="Gilbert D."/>
            <person name="Gnerre S."/>
            <person name="Godfrey J."/>
            <person name="Good R."/>
            <person name="Gotea V."/>
            <person name="Gravely B."/>
            <person name="Greenberg A.J."/>
            <person name="Griffiths-Jones S."/>
            <person name="Gross S."/>
            <person name="Guigo R."/>
            <person name="Gustafson E.A."/>
            <person name="Haerty W."/>
            <person name="Hahn M.W."/>
            <person name="Halligan D.L."/>
            <person name="Halpern A.L."/>
            <person name="Halter G.M."/>
            <person name="Han M.V."/>
            <person name="Heger A."/>
            <person name="Hillier L."/>
            <person name="Hinrichs A.S."/>
            <person name="Holmes I."/>
            <person name="Hoskins R.A."/>
            <person name="Hubisz M.J."/>
            <person name="Hultmark D."/>
            <person name="Huntley M.A."/>
            <person name="Jaffe D.B."/>
            <person name="Jagadeeshan S."/>
            <person name="Jeck W.R."/>
            <person name="Johnson J."/>
            <person name="Jones C.D."/>
            <person name="Jordan W.C."/>
            <person name="Karpen G.H."/>
            <person name="Kataoka E."/>
            <person name="Keightley P.D."/>
            <person name="Kheradpour P."/>
            <person name="Kirkness E.F."/>
            <person name="Koerich L.B."/>
            <person name="Kristiansen K."/>
            <person name="Kudrna D."/>
            <person name="Kulathinal R.J."/>
            <person name="Kumar S."/>
            <person name="Kwok R."/>
            <person name="Lander E."/>
            <person name="Langley C.H."/>
            <person name="Lapoint R."/>
            <person name="Lazzaro B.P."/>
            <person name="Lee S.J."/>
            <person name="Levesque L."/>
            <person name="Li R."/>
            <person name="Lin C.F."/>
            <person name="Lin M.F."/>
            <person name="Lindblad-Toh K."/>
            <person name="Llopart A."/>
            <person name="Long M."/>
            <person name="Low L."/>
            <person name="Lozovsky E."/>
            <person name="Lu J."/>
            <person name="Luo M."/>
            <person name="Machado C.A."/>
            <person name="Makalowski W."/>
            <person name="Marzo M."/>
            <person name="Matsuda M."/>
            <person name="Matzkin L."/>
            <person name="McAllister B."/>
            <person name="McBride C.S."/>
            <person name="McKernan B."/>
            <person name="McKernan K."/>
            <person name="Mendez-Lago M."/>
            <person name="Minx P."/>
            <person name="Mollenhauer M.U."/>
            <person name="Montooth K."/>
            <person name="Mount S.M."/>
            <person name="Mu X."/>
            <person name="Myers E."/>
            <person name="Negre B."/>
            <person name="Newfeld S."/>
            <person name="Nielsen R."/>
            <person name="Noor M.A."/>
            <person name="O'Grady P."/>
            <person name="Pachter L."/>
            <person name="Papaceit M."/>
            <person name="Parisi M.J."/>
            <person name="Parisi M."/>
            <person name="Parts L."/>
            <person name="Pedersen J.S."/>
            <person name="Pesole G."/>
            <person name="Phillippy A.M."/>
            <person name="Ponting C.P."/>
            <person name="Pop M."/>
            <person name="Porcelli D."/>
            <person name="Powell J.R."/>
            <person name="Prohaska S."/>
            <person name="Pruitt K."/>
            <person name="Puig M."/>
            <person name="Quesneville H."/>
            <person name="Ram K.R."/>
            <person name="Rand D."/>
            <person name="Rasmussen M.D."/>
            <person name="Reed L.K."/>
            <person name="Reenan R."/>
            <person name="Reily A."/>
            <person name="Remington K.A."/>
            <person name="Rieger T.T."/>
            <person name="Ritchie M.G."/>
            <person name="Robin C."/>
            <person name="Rogers Y.H."/>
            <person name="Rohde C."/>
            <person name="Rozas J."/>
            <person name="Rubenfield M.J."/>
            <person name="Ruiz A."/>
            <person name="Russo S."/>
            <person name="Salzberg S.L."/>
            <person name="Sanchez-Gracia A."/>
            <person name="Saranga D.J."/>
            <person name="Sato H."/>
            <person name="Schaeffer S.W."/>
            <person name="Schatz M.C."/>
            <person name="Schlenke T."/>
            <person name="Schwartz R."/>
            <person name="Segarra C."/>
            <person name="Singh R.S."/>
            <person name="Sirot L."/>
            <person name="Sirota M."/>
            <person name="Sisneros N.B."/>
            <person name="Smith C.D."/>
            <person name="Smith T.F."/>
            <person name="Spieth J."/>
            <person name="Stage D.E."/>
            <person name="Stark A."/>
            <person name="Stephan W."/>
            <person name="Strausberg R.L."/>
            <person name="Strempel S."/>
            <person name="Sturgill D."/>
            <person name="Sutton G."/>
            <person name="Sutton G.G."/>
            <person name="Tao W."/>
            <person name="Teichmann S."/>
            <person name="Tobari Y.N."/>
            <person name="Tomimura Y."/>
            <person name="Tsolas J.M."/>
            <person name="Valente V.L."/>
            <person name="Venter E."/>
            <person name="Venter J.C."/>
            <person name="Vicario S."/>
            <person name="Vieira F.G."/>
            <person name="Vilella A.J."/>
            <person name="Villasante A."/>
            <person name="Walenz B."/>
            <person name="Wang J."/>
            <person name="Wasserman M."/>
            <person name="Watts T."/>
            <person name="Wilson D."/>
            <person name="Wilson R.K."/>
            <person name="Wing R.A."/>
            <person name="Wolfner M.F."/>
            <person name="Wong A."/>
            <person name="Wong G.K."/>
            <person name="Wu C.I."/>
            <person name="Wu G."/>
            <person name="Yamamoto D."/>
            <person name="Yang H.P."/>
            <person name="Yang S.P."/>
            <person name="Yorke J.A."/>
            <person name="Yoshida K."/>
            <person name="Zdobnov E."/>
            <person name="Zhang P."/>
            <person name="Zhang Y."/>
            <person name="Zimin A.V."/>
            <person name="Baldwin J."/>
            <person name="Abdouelleil A."/>
            <person name="Abdulkadir J."/>
            <person name="Abebe A."/>
            <person name="Abera B."/>
            <person name="Abreu J."/>
            <person name="Acer S.C."/>
            <person name="Aftuck L."/>
            <person name="Alexander A."/>
            <person name="An P."/>
            <person name="Anderson E."/>
            <person name="Anderson S."/>
            <person name="Arachi H."/>
            <person name="Azer M."/>
            <person name="Bachantsang P."/>
            <person name="Barry A."/>
            <person name="Bayul T."/>
            <person name="Berlin A."/>
            <person name="Bessette D."/>
            <person name="Bloom T."/>
            <person name="Blye J."/>
            <person name="Boguslavskiy L."/>
            <person name="Bonnet C."/>
            <person name="Boukhgalter B."/>
            <person name="Bourzgui I."/>
            <person name="Brown A."/>
            <person name="Cahill P."/>
            <person name="Channer S."/>
            <person name="Cheshatsang Y."/>
            <person name="Chuda L."/>
            <person name="Citroen M."/>
            <person name="Collymore A."/>
            <person name="Cooke P."/>
            <person name="Costello M."/>
            <person name="D'Aco K."/>
            <person name="Daza R."/>
            <person name="De Haan G."/>
            <person name="DeGray S."/>
            <person name="DeMaso C."/>
            <person name="Dhargay N."/>
            <person name="Dooley K."/>
            <person name="Dooley E."/>
            <person name="Doricent M."/>
            <person name="Dorje P."/>
            <person name="Dorjee K."/>
            <person name="Dupes A."/>
            <person name="Elong R."/>
            <person name="Falk J."/>
            <person name="Farina A."/>
            <person name="Faro S."/>
            <person name="Ferguson D."/>
            <person name="Fisher S."/>
            <person name="Foley C.D."/>
            <person name="Franke A."/>
            <person name="Friedrich D."/>
            <person name="Gadbois L."/>
            <person name="Gearin G."/>
            <person name="Gearin C.R."/>
            <person name="Giannoukos G."/>
            <person name="Goode T."/>
            <person name="Graham J."/>
            <person name="Grandbois E."/>
            <person name="Grewal S."/>
            <person name="Gyaltsen K."/>
            <person name="Hafez N."/>
            <person name="Hagos B."/>
            <person name="Hall J."/>
            <person name="Henson C."/>
            <person name="Hollinger A."/>
            <person name="Honan T."/>
            <person name="Huard M.D."/>
            <person name="Hughes L."/>
            <person name="Hurhula B."/>
            <person name="Husby M.E."/>
            <person name="Kamat A."/>
            <person name="Kanga B."/>
            <person name="Kashin S."/>
            <person name="Khazanovich D."/>
            <person name="Kisner P."/>
            <person name="Lance K."/>
            <person name="Lara M."/>
            <person name="Lee W."/>
            <person name="Lennon N."/>
            <person name="Letendre F."/>
            <person name="LeVine R."/>
            <person name="Lipovsky A."/>
            <person name="Liu X."/>
            <person name="Liu J."/>
            <person name="Liu S."/>
            <person name="Lokyitsang T."/>
            <person name="Lokyitsang Y."/>
            <person name="Lubonja R."/>
            <person name="Lui A."/>
            <person name="MacDonald P."/>
            <person name="Magnisalis V."/>
            <person name="Maru K."/>
            <person name="Matthews C."/>
            <person name="McCusker W."/>
            <person name="McDonough S."/>
            <person name="Mehta T."/>
            <person name="Meldrim J."/>
            <person name="Meneus L."/>
            <person name="Mihai O."/>
            <person name="Mihalev A."/>
            <person name="Mihova T."/>
            <person name="Mittelman R."/>
            <person name="Mlenga V."/>
            <person name="Montmayeur A."/>
            <person name="Mulrain L."/>
            <person name="Navidi A."/>
            <person name="Naylor J."/>
            <person name="Negash T."/>
            <person name="Nguyen T."/>
            <person name="Nguyen N."/>
            <person name="Nicol R."/>
            <person name="Norbu C."/>
            <person name="Norbu N."/>
            <person name="Novod N."/>
            <person name="O'Neill B."/>
            <person name="Osman S."/>
            <person name="Markiewicz E."/>
            <person name="Oyono O.L."/>
            <person name="Patti C."/>
            <person name="Phunkhang P."/>
            <person name="Pierre F."/>
            <person name="Priest M."/>
            <person name="Raghuraman S."/>
            <person name="Rege F."/>
            <person name="Reyes R."/>
            <person name="Rise C."/>
            <person name="Rogov P."/>
            <person name="Ross K."/>
            <person name="Ryan E."/>
            <person name="Settipalli S."/>
            <person name="Shea T."/>
            <person name="Sherpa N."/>
            <person name="Shi L."/>
            <person name="Shih D."/>
            <person name="Sparrow T."/>
            <person name="Spaulding J."/>
            <person name="Stalker J."/>
            <person name="Stange-Thomann N."/>
            <person name="Stavropoulos S."/>
            <person name="Stone C."/>
            <person name="Strader C."/>
            <person name="Tesfaye S."/>
            <person name="Thomson T."/>
            <person name="Thoulutsang Y."/>
            <person name="Thoulutsang D."/>
            <person name="Topham K."/>
            <person name="Topping I."/>
            <person name="Tsamla T."/>
            <person name="Vassiliev H."/>
            <person name="Vo A."/>
            <person name="Wangchuk T."/>
            <person name="Wangdi T."/>
            <person name="Weiand M."/>
            <person name="Wilkinson J."/>
            <person name="Wilson A."/>
            <person name="Yadav S."/>
            <person name="Young G."/>
            <person name="Yu Q."/>
            <person name="Zembek L."/>
            <person name="Zhong D."/>
            <person name="Zimmer A."/>
            <person name="Zwirko Z."/>
            <person name="Jaffe D.B."/>
            <person name="Alvarez P."/>
            <person name="Brockman W."/>
            <person name="Butler J."/>
            <person name="Chin C."/>
            <person name="Gnerre S."/>
            <person name="Grabherr M."/>
            <person name="Kleber M."/>
            <person name="Mauceli E."/>
            <person name="MacCallum I."/>
        </authorList>
    </citation>
    <scope>NUCLEOTIDE SEQUENCE [LARGE SCALE GENOMIC DNA]</scope>
    <source>
        <strain evidence="3">Tucson 14024-0371.13</strain>
    </source>
</reference>
<dbReference type="InParanoid" id="B3LVQ4"/>
<feature type="region of interest" description="Disordered" evidence="1">
    <location>
        <begin position="74"/>
        <end position="102"/>
    </location>
</feature>
<evidence type="ECO:0000313" key="2">
    <source>
        <dbReference type="EMBL" id="EDV43678.1"/>
    </source>
</evidence>
<evidence type="ECO:0000256" key="1">
    <source>
        <dbReference type="SAM" id="MobiDB-lite"/>
    </source>
</evidence>
<evidence type="ECO:0000313" key="3">
    <source>
        <dbReference type="Proteomes" id="UP000007801"/>
    </source>
</evidence>
<accession>B3LVQ4</accession>
<dbReference type="OrthoDB" id="7850458at2759"/>
<dbReference type="Proteomes" id="UP000007801">
    <property type="component" value="Unassembled WGS sequence"/>
</dbReference>
<proteinExistence type="predicted"/>
<dbReference type="EMBL" id="CH902617">
    <property type="protein sequence ID" value="EDV43678.1"/>
    <property type="molecule type" value="Genomic_DNA"/>
</dbReference>
<dbReference type="HOGENOM" id="CLU_2280255_0_0_1"/>
<keyword evidence="3" id="KW-1185">Reference proteome</keyword>
<evidence type="ECO:0008006" key="4">
    <source>
        <dbReference type="Google" id="ProtNLM"/>
    </source>
</evidence>
<organism evidence="2 3">
    <name type="scientific">Drosophila ananassae</name>
    <name type="common">Fruit fly</name>
    <dbReference type="NCBI Taxonomy" id="7217"/>
    <lineage>
        <taxon>Eukaryota</taxon>
        <taxon>Metazoa</taxon>
        <taxon>Ecdysozoa</taxon>
        <taxon>Arthropoda</taxon>
        <taxon>Hexapoda</taxon>
        <taxon>Insecta</taxon>
        <taxon>Pterygota</taxon>
        <taxon>Neoptera</taxon>
        <taxon>Endopterygota</taxon>
        <taxon>Diptera</taxon>
        <taxon>Brachycera</taxon>
        <taxon>Muscomorpha</taxon>
        <taxon>Ephydroidea</taxon>
        <taxon>Drosophilidae</taxon>
        <taxon>Drosophila</taxon>
        <taxon>Sophophora</taxon>
    </lineage>
</organism>
<dbReference type="eggNOG" id="ENOG502T90Y">
    <property type="taxonomic scope" value="Eukaryota"/>
</dbReference>
<protein>
    <recommendedName>
        <fullName evidence="4">DUF4777 domain-containing protein</fullName>
    </recommendedName>
</protein>
<sequence length="102" mass="11334">MALVYYDRTINSPYDLVIAGLRESSRATSLRQLATFVTIKTGYPGEVCHKIIVEALEMGMDCGTIRQVGELYDAVPPEPPRLPRRPKSKVPQPKPANDCCDN</sequence>
<name>B3LVQ4_DROAN</name>
<gene>
    <name evidence="2" type="primary">Dana\GF18609</name>
    <name evidence="2" type="synonym">dana_GLEANR_19868</name>
    <name evidence="2" type="ORF">GF18609</name>
</gene>
<dbReference type="AlphaFoldDB" id="B3LVQ4"/>